<evidence type="ECO:0000256" key="1">
    <source>
        <dbReference type="SAM" id="MobiDB-lite"/>
    </source>
</evidence>
<feature type="region of interest" description="Disordered" evidence="1">
    <location>
        <begin position="175"/>
        <end position="225"/>
    </location>
</feature>
<feature type="region of interest" description="Disordered" evidence="1">
    <location>
        <begin position="59"/>
        <end position="91"/>
    </location>
</feature>
<accession>A0A6J7KPA0</accession>
<name>A0A6J7KPA0_9ZZZZ</name>
<proteinExistence type="predicted"/>
<reference evidence="2" key="1">
    <citation type="submission" date="2020-05" db="EMBL/GenBank/DDBJ databases">
        <authorList>
            <person name="Chiriac C."/>
            <person name="Salcher M."/>
            <person name="Ghai R."/>
            <person name="Kavagutti S V."/>
        </authorList>
    </citation>
    <scope>NUCLEOTIDE SEQUENCE</scope>
</reference>
<evidence type="ECO:0000313" key="2">
    <source>
        <dbReference type="EMBL" id="CAB4955544.1"/>
    </source>
</evidence>
<protein>
    <submittedName>
        <fullName evidence="2">Unannotated protein</fullName>
    </submittedName>
</protein>
<feature type="compositionally biased region" description="Low complexity" evidence="1">
    <location>
        <begin position="184"/>
        <end position="216"/>
    </location>
</feature>
<sequence>MSPAGRVAWWKSSSFVVRESTTCATSRSIFLVIDLSSSRAFRVQGSHLLRSTPSTPKVSVDTLSRYRPTPVSSSGRWTSRTSTSSKGFHRQFRSIRSQPHATPARRWARSPRFTTTSVCSTRASGCLIVRMMAPSSNGRPPSRSSTGCLNSPMAPGSRFWRRWCVVVRAPTTPCSPIWPPRVSPAPSSMANSTNSPTPSSSLVTSSTPSRLLSTGSCARTGSSDD</sequence>
<dbReference type="AlphaFoldDB" id="A0A6J7KPA0"/>
<feature type="compositionally biased region" description="Low complexity" evidence="1">
    <location>
        <begin position="72"/>
        <end position="85"/>
    </location>
</feature>
<dbReference type="EMBL" id="CAFBNC010000162">
    <property type="protein sequence ID" value="CAB4955544.1"/>
    <property type="molecule type" value="Genomic_DNA"/>
</dbReference>
<gene>
    <name evidence="2" type="ORF">UFOPK3733_02139</name>
</gene>
<organism evidence="2">
    <name type="scientific">freshwater metagenome</name>
    <dbReference type="NCBI Taxonomy" id="449393"/>
    <lineage>
        <taxon>unclassified sequences</taxon>
        <taxon>metagenomes</taxon>
        <taxon>ecological metagenomes</taxon>
    </lineage>
</organism>